<dbReference type="PANTHER" id="PTHR13078">
    <property type="entry name" value="PEROXISOMAL MULTIFUNCTIONAL ENZYME TYPE 2-RELATED"/>
    <property type="match status" value="1"/>
</dbReference>
<feature type="domain" description="Peroxisomal multifunctional enzyme type 2-like N-terminal" evidence="2">
    <location>
        <begin position="19"/>
        <end position="137"/>
    </location>
</feature>
<protein>
    <submittedName>
        <fullName evidence="3">Acyl dehydratase</fullName>
    </submittedName>
</protein>
<dbReference type="InterPro" id="IPR002539">
    <property type="entry name" value="MaoC-like_dom"/>
</dbReference>
<gene>
    <name evidence="3" type="ORF">J2X09_005235</name>
</gene>
<dbReference type="PANTHER" id="PTHR13078:SF56">
    <property type="entry name" value="PEROXISOMAL MULTIFUNCTIONAL ENZYME TYPE 2"/>
    <property type="match status" value="1"/>
</dbReference>
<proteinExistence type="predicted"/>
<dbReference type="InterPro" id="IPR029069">
    <property type="entry name" value="HotDog_dom_sf"/>
</dbReference>
<dbReference type="RefSeq" id="WP_204735822.1">
    <property type="nucleotide sequence ID" value="NZ_JAVDWE010000026.1"/>
</dbReference>
<comment type="caution">
    <text evidence="3">The sequence shown here is derived from an EMBL/GenBank/DDBJ whole genome shotgun (WGS) entry which is preliminary data.</text>
</comment>
<evidence type="ECO:0000259" key="2">
    <source>
        <dbReference type="Pfam" id="PF22622"/>
    </source>
</evidence>
<dbReference type="InterPro" id="IPR054357">
    <property type="entry name" value="MFE-2_N"/>
</dbReference>
<evidence type="ECO:0000313" key="4">
    <source>
        <dbReference type="Proteomes" id="UP001265550"/>
    </source>
</evidence>
<feature type="domain" description="MaoC-like" evidence="1">
    <location>
        <begin position="164"/>
        <end position="266"/>
    </location>
</feature>
<reference evidence="3 4" key="1">
    <citation type="submission" date="2023-07" db="EMBL/GenBank/DDBJ databases">
        <title>Sorghum-associated microbial communities from plants grown in Nebraska, USA.</title>
        <authorList>
            <person name="Schachtman D."/>
        </authorList>
    </citation>
    <scope>NUCLEOTIDE SEQUENCE [LARGE SCALE GENOMIC DNA]</scope>
    <source>
        <strain evidence="3 4">BE240</strain>
    </source>
</reference>
<keyword evidence="4" id="KW-1185">Reference proteome</keyword>
<dbReference type="Pfam" id="PF22622">
    <property type="entry name" value="MFE-2_hydrat-2_N"/>
    <property type="match status" value="1"/>
</dbReference>
<dbReference type="EMBL" id="JAVDWE010000026">
    <property type="protein sequence ID" value="MDR7097459.1"/>
    <property type="molecule type" value="Genomic_DNA"/>
</dbReference>
<dbReference type="CDD" id="cd03448">
    <property type="entry name" value="HDE_HSD"/>
    <property type="match status" value="1"/>
</dbReference>
<sequence length="287" mass="31713">MHVVDLVKRITYPEVEQTVSSRDAMLYGLALGFGENPCDEKQLRFVYERGLQVFPTMAITLCYPGSKGHSVARFGLDTRQVLHVFQGFEIVAPIPLDRVLVGQQVILSVIDKGPARGVLWTYENRVRVRETGELVCILRGASMSRVGGVSADVQQEVPPNRVFPSRHPDLVRDIRVLPQAGLLYRLSGDYNPLHADPDLARQGGFRQPILHGRCTFGLAGRAVVEAVCGSDGAMLRKMEARFSAPVYPGETLRTELWREAGAVQFRCTVPERGVTVLNHGHADLVDG</sequence>
<accession>A0ABU1VJ51</accession>
<evidence type="ECO:0000259" key="1">
    <source>
        <dbReference type="Pfam" id="PF01575"/>
    </source>
</evidence>
<organism evidence="3 4">
    <name type="scientific">Hydrogenophaga laconesensis</name>
    <dbReference type="NCBI Taxonomy" id="1805971"/>
    <lineage>
        <taxon>Bacteria</taxon>
        <taxon>Pseudomonadati</taxon>
        <taxon>Pseudomonadota</taxon>
        <taxon>Betaproteobacteria</taxon>
        <taxon>Burkholderiales</taxon>
        <taxon>Comamonadaceae</taxon>
        <taxon>Hydrogenophaga</taxon>
    </lineage>
</organism>
<dbReference type="Proteomes" id="UP001265550">
    <property type="component" value="Unassembled WGS sequence"/>
</dbReference>
<evidence type="ECO:0000313" key="3">
    <source>
        <dbReference type="EMBL" id="MDR7097459.1"/>
    </source>
</evidence>
<name>A0ABU1VJ51_9BURK</name>
<dbReference type="SUPFAM" id="SSF54637">
    <property type="entry name" value="Thioesterase/thiol ester dehydrase-isomerase"/>
    <property type="match status" value="2"/>
</dbReference>
<dbReference type="Pfam" id="PF01575">
    <property type="entry name" value="MaoC_dehydratas"/>
    <property type="match status" value="1"/>
</dbReference>
<dbReference type="Gene3D" id="3.10.129.10">
    <property type="entry name" value="Hotdog Thioesterase"/>
    <property type="match status" value="1"/>
</dbReference>